<sequence length="157" mass="17717">MNVTPPFGTQIKHHGKSHIVQFSAVETRSGQPTLAIEMTTTMNAWGKKNTIKMHLVPETELLALCIFLHPKNRLNSKSEFKTTRAQNRPKVLTIKVNDSNASTYFVGLADNNDKLLYNRVLGTQQLLSLRLIAFSRLASLYGCNVTDVMNMLEHYLN</sequence>
<proteinExistence type="predicted"/>
<evidence type="ECO:0000313" key="2">
    <source>
        <dbReference type="Proteomes" id="UP000726777"/>
    </source>
</evidence>
<dbReference type="AlphaFoldDB" id="A0A9Q3YKE7"/>
<reference evidence="1" key="1">
    <citation type="submission" date="2020-09" db="EMBL/GenBank/DDBJ databases">
        <title>Genome sequence of Vibrio parahaemolyticus isolates.</title>
        <authorList>
            <person name="Hammerl J.A."/>
            <person name="Strauch E."/>
        </authorList>
    </citation>
    <scope>NUCLEOTIDE SEQUENCE</scope>
    <source>
        <strain evidence="1">17-VB00146</strain>
    </source>
</reference>
<dbReference type="EMBL" id="JACVHL010000002">
    <property type="protein sequence ID" value="MCC3803970.1"/>
    <property type="molecule type" value="Genomic_DNA"/>
</dbReference>
<comment type="caution">
    <text evidence="1">The sequence shown here is derived from an EMBL/GenBank/DDBJ whole genome shotgun (WGS) entry which is preliminary data.</text>
</comment>
<protein>
    <submittedName>
        <fullName evidence="1">Uncharacterized protein</fullName>
    </submittedName>
</protein>
<organism evidence="1 2">
    <name type="scientific">Vibrio parahaemolyticus</name>
    <dbReference type="NCBI Taxonomy" id="670"/>
    <lineage>
        <taxon>Bacteria</taxon>
        <taxon>Pseudomonadati</taxon>
        <taxon>Pseudomonadota</taxon>
        <taxon>Gammaproteobacteria</taxon>
        <taxon>Vibrionales</taxon>
        <taxon>Vibrionaceae</taxon>
        <taxon>Vibrio</taxon>
    </lineage>
</organism>
<accession>A0A9Q3YKE7</accession>
<evidence type="ECO:0000313" key="1">
    <source>
        <dbReference type="EMBL" id="MCC3803970.1"/>
    </source>
</evidence>
<gene>
    <name evidence="1" type="ORF">IB292_02855</name>
</gene>
<dbReference type="RefSeq" id="WP_228085643.1">
    <property type="nucleotide sequence ID" value="NZ_JACVHL010000002.1"/>
</dbReference>
<name>A0A9Q3YKE7_VIBPH</name>
<dbReference type="Proteomes" id="UP000726777">
    <property type="component" value="Unassembled WGS sequence"/>
</dbReference>